<proteinExistence type="predicted"/>
<dbReference type="Pfam" id="PF05678">
    <property type="entry name" value="VQ"/>
    <property type="match status" value="1"/>
</dbReference>
<evidence type="ECO:0000313" key="7">
    <source>
        <dbReference type="Proteomes" id="UP001630127"/>
    </source>
</evidence>
<dbReference type="Proteomes" id="UP001630127">
    <property type="component" value="Unassembled WGS sequence"/>
</dbReference>
<comment type="subcellular location">
    <subcellularLocation>
        <location evidence="1">Nucleus</location>
    </subcellularLocation>
</comment>
<evidence type="ECO:0000313" key="6">
    <source>
        <dbReference type="EMBL" id="KAL3511916.1"/>
    </source>
</evidence>
<dbReference type="InterPro" id="IPR008889">
    <property type="entry name" value="VQ"/>
</dbReference>
<feature type="compositionally biased region" description="Low complexity" evidence="4">
    <location>
        <begin position="115"/>
        <end position="130"/>
    </location>
</feature>
<dbReference type="EMBL" id="JBJUIK010000011">
    <property type="protein sequence ID" value="KAL3511916.1"/>
    <property type="molecule type" value="Genomic_DNA"/>
</dbReference>
<protein>
    <recommendedName>
        <fullName evidence="5">VQ domain-containing protein</fullName>
    </recommendedName>
</protein>
<organism evidence="6 7">
    <name type="scientific">Cinchona calisaya</name>
    <dbReference type="NCBI Taxonomy" id="153742"/>
    <lineage>
        <taxon>Eukaryota</taxon>
        <taxon>Viridiplantae</taxon>
        <taxon>Streptophyta</taxon>
        <taxon>Embryophyta</taxon>
        <taxon>Tracheophyta</taxon>
        <taxon>Spermatophyta</taxon>
        <taxon>Magnoliopsida</taxon>
        <taxon>eudicotyledons</taxon>
        <taxon>Gunneridae</taxon>
        <taxon>Pentapetalae</taxon>
        <taxon>asterids</taxon>
        <taxon>lamiids</taxon>
        <taxon>Gentianales</taxon>
        <taxon>Rubiaceae</taxon>
        <taxon>Cinchonoideae</taxon>
        <taxon>Cinchoneae</taxon>
        <taxon>Cinchona</taxon>
    </lineage>
</organism>
<sequence>MASSSKTSTPNNTTYIQTDASSFKKVVQKLTGLGEEKKLPPTHKSSPAGKSNSGKMGPRRQPFKLQERRERARKLEIKLNNGCCTGGGGVGQRSIFGFGAEIIMVSPVSPLELLTRGSPRTPTTPSSSAPLMEDEEKRGIYEKGYYLHPESVTPTGFKPPTLLPLFPIASSSRDDHPASSPIS</sequence>
<feature type="compositionally biased region" description="Polar residues" evidence="4">
    <location>
        <begin position="43"/>
        <end position="54"/>
    </location>
</feature>
<name>A0ABD2YZB6_9GENT</name>
<dbReference type="PANTHER" id="PTHR33402:SF19">
    <property type="entry name" value="VQ MOTIF-CONTAINING PROTEIN 11"/>
    <property type="match status" value="1"/>
</dbReference>
<dbReference type="InterPro" id="IPR039611">
    <property type="entry name" value="VQ_4/11/13/19/31/33"/>
</dbReference>
<feature type="domain" description="VQ" evidence="5">
    <location>
        <begin position="12"/>
        <end position="34"/>
    </location>
</feature>
<comment type="caution">
    <text evidence="6">The sequence shown here is derived from an EMBL/GenBank/DDBJ whole genome shotgun (WGS) entry which is preliminary data.</text>
</comment>
<keyword evidence="2" id="KW-0597">Phosphoprotein</keyword>
<evidence type="ECO:0000256" key="2">
    <source>
        <dbReference type="ARBA" id="ARBA00022553"/>
    </source>
</evidence>
<evidence type="ECO:0000256" key="4">
    <source>
        <dbReference type="SAM" id="MobiDB-lite"/>
    </source>
</evidence>
<dbReference type="PANTHER" id="PTHR33402">
    <property type="entry name" value="VQ MOTIF-CONTAINING PROTEIN 11-LIKE"/>
    <property type="match status" value="1"/>
</dbReference>
<accession>A0ABD2YZB6</accession>
<feature type="region of interest" description="Disordered" evidence="4">
    <location>
        <begin position="114"/>
        <end position="135"/>
    </location>
</feature>
<reference evidence="6 7" key="1">
    <citation type="submission" date="2024-11" db="EMBL/GenBank/DDBJ databases">
        <title>A near-complete genome assembly of Cinchona calisaya.</title>
        <authorList>
            <person name="Lian D.C."/>
            <person name="Zhao X.W."/>
            <person name="Wei L."/>
        </authorList>
    </citation>
    <scope>NUCLEOTIDE SEQUENCE [LARGE SCALE GENOMIC DNA]</scope>
    <source>
        <tissue evidence="6">Nenye</tissue>
    </source>
</reference>
<keyword evidence="7" id="KW-1185">Reference proteome</keyword>
<dbReference type="AlphaFoldDB" id="A0ABD2YZB6"/>
<evidence type="ECO:0000259" key="5">
    <source>
        <dbReference type="Pfam" id="PF05678"/>
    </source>
</evidence>
<evidence type="ECO:0000256" key="1">
    <source>
        <dbReference type="ARBA" id="ARBA00004123"/>
    </source>
</evidence>
<feature type="region of interest" description="Disordered" evidence="4">
    <location>
        <begin position="29"/>
        <end position="68"/>
    </location>
</feature>
<dbReference type="GO" id="GO:0005634">
    <property type="term" value="C:nucleus"/>
    <property type="evidence" value="ECO:0007669"/>
    <property type="project" value="UniProtKB-SubCell"/>
</dbReference>
<evidence type="ECO:0000256" key="3">
    <source>
        <dbReference type="ARBA" id="ARBA00023242"/>
    </source>
</evidence>
<gene>
    <name evidence="6" type="ORF">ACH5RR_024633</name>
</gene>
<keyword evidence="3" id="KW-0539">Nucleus</keyword>